<gene>
    <name evidence="1" type="ORF">LCPAC401_04820</name>
</gene>
<dbReference type="SUPFAM" id="SSF50985">
    <property type="entry name" value="RCC1/BLIP-II"/>
    <property type="match status" value="1"/>
</dbReference>
<name>A0A481ZAB8_9VIRU</name>
<dbReference type="EMBL" id="MK500586">
    <property type="protein sequence ID" value="QBK92844.1"/>
    <property type="molecule type" value="Genomic_DNA"/>
</dbReference>
<dbReference type="Gene3D" id="2.130.10.30">
    <property type="entry name" value="Regulator of chromosome condensation 1/beta-lactamase-inhibitor protein II"/>
    <property type="match status" value="1"/>
</dbReference>
<sequence length="138" mass="15179">MSLPKITAGGFSSFSLNSNGEIKGYGPDFFRMITDIPKGFGYKDISTAFYYALAINSNNEIVGWGSMTSHIYHDREREEPIERSEYLKLSSQVGNIPRGNNYIAVAAGSKYSLALTSKGEIVCCGRKHLINMLKLPGS</sequence>
<proteinExistence type="predicted"/>
<accession>A0A481ZAB8</accession>
<organism evidence="1">
    <name type="scientific">Pithovirus LCPAC401</name>
    <dbReference type="NCBI Taxonomy" id="2506595"/>
    <lineage>
        <taxon>Viruses</taxon>
        <taxon>Pithoviruses</taxon>
    </lineage>
</organism>
<reference evidence="1" key="1">
    <citation type="journal article" date="2019" name="MBio">
        <title>Virus Genomes from Deep Sea Sediments Expand the Ocean Megavirome and Support Independent Origins of Viral Gigantism.</title>
        <authorList>
            <person name="Backstrom D."/>
            <person name="Yutin N."/>
            <person name="Jorgensen S.L."/>
            <person name="Dharamshi J."/>
            <person name="Homa F."/>
            <person name="Zaremba-Niedwiedzka K."/>
            <person name="Spang A."/>
            <person name="Wolf Y.I."/>
            <person name="Koonin E.V."/>
            <person name="Ettema T.J."/>
        </authorList>
    </citation>
    <scope>NUCLEOTIDE SEQUENCE</scope>
</reference>
<evidence type="ECO:0000313" key="1">
    <source>
        <dbReference type="EMBL" id="QBK92844.1"/>
    </source>
</evidence>
<dbReference type="InterPro" id="IPR009091">
    <property type="entry name" value="RCC1/BLIP-II"/>
</dbReference>
<dbReference type="Pfam" id="PF13540">
    <property type="entry name" value="RCC1_2"/>
    <property type="match status" value="1"/>
</dbReference>
<protein>
    <submittedName>
        <fullName evidence="1">Regulator of chromosome condensation protein</fullName>
    </submittedName>
</protein>